<accession>A0A0A5FP10</accession>
<dbReference type="AlphaFoldDB" id="A0A0A5FP10"/>
<dbReference type="KEGG" id="yrb:UGYR_00410"/>
<dbReference type="Pfam" id="PF13505">
    <property type="entry name" value="OMP_b-brl"/>
    <property type="match status" value="1"/>
</dbReference>
<dbReference type="PATRIC" id="fig|29486.45.peg.86"/>
<protein>
    <submittedName>
        <fullName evidence="5">Putative lipoprotein</fullName>
    </submittedName>
</protein>
<dbReference type="EMBL" id="LN681231">
    <property type="protein sequence ID" value="CEK27255.1"/>
    <property type="molecule type" value="Genomic_DNA"/>
</dbReference>
<dbReference type="STRING" id="29486.UGYR_00410"/>
<dbReference type="OrthoDB" id="6473644at2"/>
<reference evidence="5 6" key="2">
    <citation type="submission" date="2018-06" db="EMBL/GenBank/DDBJ databases">
        <authorList>
            <consortium name="Pathogen Informatics"/>
            <person name="Doyle S."/>
        </authorList>
    </citation>
    <scope>NUCLEOTIDE SEQUENCE [LARGE SCALE GENOMIC DNA]</scope>
    <source>
        <strain evidence="5 6">NCTC10476</strain>
    </source>
</reference>
<dbReference type="RefSeq" id="WP_004719041.1">
    <property type="nucleotide sequence ID" value="NZ_CABIHR010000031.1"/>
</dbReference>
<dbReference type="SUPFAM" id="SSF56925">
    <property type="entry name" value="OMPA-like"/>
    <property type="match status" value="1"/>
</dbReference>
<organism evidence="4">
    <name type="scientific">Yersinia ruckeri</name>
    <dbReference type="NCBI Taxonomy" id="29486"/>
    <lineage>
        <taxon>Bacteria</taxon>
        <taxon>Pseudomonadati</taxon>
        <taxon>Pseudomonadota</taxon>
        <taxon>Gammaproteobacteria</taxon>
        <taxon>Enterobacterales</taxon>
        <taxon>Yersiniaceae</taxon>
        <taxon>Yersinia</taxon>
    </lineage>
</organism>
<dbReference type="GeneID" id="66879211"/>
<name>A0A0A5FP10_YERRU</name>
<dbReference type="Proteomes" id="UP000255169">
    <property type="component" value="Unassembled WGS sequence"/>
</dbReference>
<feature type="chain" id="PRO_5033216955" evidence="2">
    <location>
        <begin position="21"/>
        <end position="207"/>
    </location>
</feature>
<evidence type="ECO:0000256" key="2">
    <source>
        <dbReference type="SAM" id="SignalP"/>
    </source>
</evidence>
<keyword evidence="6" id="KW-1185">Reference proteome</keyword>
<dbReference type="InterPro" id="IPR011250">
    <property type="entry name" value="OMP/PagP_B-barrel"/>
</dbReference>
<dbReference type="InterPro" id="IPR027385">
    <property type="entry name" value="Beta-barrel_OMP"/>
</dbReference>
<evidence type="ECO:0000313" key="4">
    <source>
        <dbReference type="EMBL" id="CEK27255.1"/>
    </source>
</evidence>
<sequence>MFKKSLIAVALFSTSTLAIAEDYTFISGGYQFGVIDNKQSFDKQFNKSDTSHIGSNNMHGFYLNGGYGFENNLFLTARLNAIADNDRGLGEGVLGLGYHFALSSDADMYMLAGASRHAMTYDVKKSSDKTEAYNSATGEIGIKTKLSEDVGIGAAYRLAEYDNKMYHEGRLSADYALTQNLAAEVGYIYHNWKVNDQIGQAGLRYNF</sequence>
<evidence type="ECO:0000256" key="1">
    <source>
        <dbReference type="ARBA" id="ARBA00022729"/>
    </source>
</evidence>
<reference evidence="4" key="1">
    <citation type="journal article" date="2015" name="Genome Announc.">
        <title>Complete Genome Sequence of Yersinia ruckeri Strain CSF007-82, Etiologic Agent of Red Mouth Disease in Salmonid Fish.</title>
        <authorList>
            <person name="Nelson M.C."/>
            <person name="LaPatra S.E."/>
            <person name="Welch T.J."/>
            <person name="Graf J."/>
        </authorList>
    </citation>
    <scope>NUCLEOTIDE SEQUENCE</scope>
    <source>
        <strain evidence="4">CSF007-82</strain>
    </source>
</reference>
<evidence type="ECO:0000313" key="5">
    <source>
        <dbReference type="EMBL" id="SUP99401.1"/>
    </source>
</evidence>
<evidence type="ECO:0000313" key="6">
    <source>
        <dbReference type="Proteomes" id="UP000255169"/>
    </source>
</evidence>
<keyword evidence="5" id="KW-0449">Lipoprotein</keyword>
<keyword evidence="1 2" id="KW-0732">Signal</keyword>
<feature type="signal peptide" evidence="2">
    <location>
        <begin position="1"/>
        <end position="20"/>
    </location>
</feature>
<feature type="domain" description="Outer membrane protein beta-barrel" evidence="3">
    <location>
        <begin position="6"/>
        <end position="171"/>
    </location>
</feature>
<gene>
    <name evidence="4" type="ORF">CSF007_7495</name>
    <name evidence="5" type="ORF">NCTC10476_00631</name>
</gene>
<evidence type="ECO:0000259" key="3">
    <source>
        <dbReference type="Pfam" id="PF13505"/>
    </source>
</evidence>
<proteinExistence type="predicted"/>
<dbReference type="EMBL" id="UHJG01000001">
    <property type="protein sequence ID" value="SUP99401.1"/>
    <property type="molecule type" value="Genomic_DNA"/>
</dbReference>